<reference evidence="2" key="1">
    <citation type="submission" date="2013-01" db="EMBL/GenBank/DDBJ databases">
        <title>Draft Genome Sequence of a Mulberry Tree, Morus notabilis C.K. Schneid.</title>
        <authorList>
            <person name="He N."/>
            <person name="Zhao S."/>
        </authorList>
    </citation>
    <scope>NUCLEOTIDE SEQUENCE</scope>
</reference>
<protein>
    <submittedName>
        <fullName evidence="1">Uncharacterized protein</fullName>
    </submittedName>
</protein>
<keyword evidence="2" id="KW-1185">Reference proteome</keyword>
<accession>W9RZI6</accession>
<organism evidence="1 2">
    <name type="scientific">Morus notabilis</name>
    <dbReference type="NCBI Taxonomy" id="981085"/>
    <lineage>
        <taxon>Eukaryota</taxon>
        <taxon>Viridiplantae</taxon>
        <taxon>Streptophyta</taxon>
        <taxon>Embryophyta</taxon>
        <taxon>Tracheophyta</taxon>
        <taxon>Spermatophyta</taxon>
        <taxon>Magnoliopsida</taxon>
        <taxon>eudicotyledons</taxon>
        <taxon>Gunneridae</taxon>
        <taxon>Pentapetalae</taxon>
        <taxon>rosids</taxon>
        <taxon>fabids</taxon>
        <taxon>Rosales</taxon>
        <taxon>Moraceae</taxon>
        <taxon>Moreae</taxon>
        <taxon>Morus</taxon>
    </lineage>
</organism>
<dbReference type="AlphaFoldDB" id="W9RZI6"/>
<dbReference type="Proteomes" id="UP000030645">
    <property type="component" value="Unassembled WGS sequence"/>
</dbReference>
<dbReference type="EMBL" id="KE345322">
    <property type="protein sequence ID" value="EXC01128.1"/>
    <property type="molecule type" value="Genomic_DNA"/>
</dbReference>
<sequence length="241" mass="27531">MGDQYYRTFFDLDLRVDVEKSTRFSNATVGAPKHYMIFQYNYRHLLRSDDIRHPQHPDHVEHLAATEDRWFAIPRVEHLLSRMRIPAPETIQNMTMDICWPCMLAQPLYADCKVLIFSLEVKAVTPYDEERLMENVMAESASQDQVHTAVPAASSVEGLKNKVKVKEKVADETRRRAKVEEYPCAICMEDLSHLDHAKNNLVTCPALITFTKTALSGGWRPVTFAPCAASKCLVVIHLDNL</sequence>
<name>W9RZI6_9ROSA</name>
<evidence type="ECO:0000313" key="1">
    <source>
        <dbReference type="EMBL" id="EXC01128.1"/>
    </source>
</evidence>
<proteinExistence type="predicted"/>
<gene>
    <name evidence="1" type="ORF">L484_025501</name>
</gene>
<evidence type="ECO:0000313" key="2">
    <source>
        <dbReference type="Proteomes" id="UP000030645"/>
    </source>
</evidence>